<dbReference type="GO" id="GO:0005737">
    <property type="term" value="C:cytoplasm"/>
    <property type="evidence" value="ECO:0007669"/>
    <property type="project" value="TreeGrafter"/>
</dbReference>
<dbReference type="EMBL" id="JRUQ01000019">
    <property type="protein sequence ID" value="KGT95053.1"/>
    <property type="molecule type" value="Genomic_DNA"/>
</dbReference>
<comment type="caution">
    <text evidence="2">The sequence shown here is derived from an EMBL/GenBank/DDBJ whole genome shotgun (WGS) entry which is preliminary data.</text>
</comment>
<gene>
    <name evidence="2" type="ORF">NG99_05285</name>
</gene>
<dbReference type="GO" id="GO:0004029">
    <property type="term" value="F:aldehyde dehydrogenase (NAD+) activity"/>
    <property type="evidence" value="ECO:0007669"/>
    <property type="project" value="TreeGrafter"/>
</dbReference>
<keyword evidence="3" id="KW-1185">Reference proteome</keyword>
<dbReference type="AlphaFoldDB" id="A0A0A4AB48"/>
<evidence type="ECO:0000259" key="1">
    <source>
        <dbReference type="Pfam" id="PF01370"/>
    </source>
</evidence>
<dbReference type="Gene3D" id="3.40.50.720">
    <property type="entry name" value="NAD(P)-binding Rossmann-like Domain"/>
    <property type="match status" value="1"/>
</dbReference>
<dbReference type="PANTHER" id="PTHR48079:SF6">
    <property type="entry name" value="NAD(P)-BINDING DOMAIN-CONTAINING PROTEIN-RELATED"/>
    <property type="match status" value="1"/>
</dbReference>
<dbReference type="eggNOG" id="COG0451">
    <property type="taxonomic scope" value="Bacteria"/>
</dbReference>
<dbReference type="InterPro" id="IPR036291">
    <property type="entry name" value="NAD(P)-bd_dom_sf"/>
</dbReference>
<dbReference type="OrthoDB" id="9787292at2"/>
<dbReference type="Proteomes" id="UP000030351">
    <property type="component" value="Unassembled WGS sequence"/>
</dbReference>
<dbReference type="InterPro" id="IPR001509">
    <property type="entry name" value="Epimerase_deHydtase"/>
</dbReference>
<dbReference type="CDD" id="cd05262">
    <property type="entry name" value="SDR_a7"/>
    <property type="match status" value="1"/>
</dbReference>
<dbReference type="SUPFAM" id="SSF51735">
    <property type="entry name" value="NAD(P)-binding Rossmann-fold domains"/>
    <property type="match status" value="1"/>
</dbReference>
<feature type="domain" description="NAD-dependent epimerase/dehydratase" evidence="1">
    <location>
        <begin position="3"/>
        <end position="212"/>
    </location>
</feature>
<name>A0A0A4AB48_9GAMM</name>
<sequence>MKIFLTGATGFIGLAIVAELTQAGHQVTGLARSESSERLLKSVGAQAHRGELENPQSLVDAAQKADAVIHCAYDHSFSNPEETAKKEAQAIDALGRGLQGSARPLIVTSVAAMGIAATGQLASEDFYDPATRNPRKSTEIAAAAVADRGVNVSVIRLPQVHNALRQGFVSALIHLAREKGVSAYIDEGSNRWAAAHLLDVARLYRLVVEKPLPGLRYHAVAEEGISLRTIAETISTGLNIPPLSLSSEEAKAHFGWLALFAAMDMPASSALTRQRAAWQPTHQGLLQDIAQNLSG</sequence>
<dbReference type="Pfam" id="PF01370">
    <property type="entry name" value="Epimerase"/>
    <property type="match status" value="1"/>
</dbReference>
<dbReference type="STRING" id="371042.NG99_05285"/>
<evidence type="ECO:0000313" key="3">
    <source>
        <dbReference type="Proteomes" id="UP000030351"/>
    </source>
</evidence>
<protein>
    <submittedName>
        <fullName evidence="2">NAD-dependent dehydratase</fullName>
    </submittedName>
</protein>
<organism evidence="2 3">
    <name type="scientific">Erwinia typographi</name>
    <dbReference type="NCBI Taxonomy" id="371042"/>
    <lineage>
        <taxon>Bacteria</taxon>
        <taxon>Pseudomonadati</taxon>
        <taxon>Pseudomonadota</taxon>
        <taxon>Gammaproteobacteria</taxon>
        <taxon>Enterobacterales</taxon>
        <taxon>Erwiniaceae</taxon>
        <taxon>Erwinia</taxon>
    </lineage>
</organism>
<accession>A0A0A4AB48</accession>
<proteinExistence type="predicted"/>
<dbReference type="InterPro" id="IPR051783">
    <property type="entry name" value="NAD(P)-dependent_oxidoreduct"/>
</dbReference>
<reference evidence="2 3" key="1">
    <citation type="submission" date="2014-10" db="EMBL/GenBank/DDBJ databases">
        <title>Genome sequence of Erwinia typographi M043b.</title>
        <authorList>
            <person name="Chan K.-G."/>
            <person name="Tan W.-S."/>
        </authorList>
    </citation>
    <scope>NUCLEOTIDE SEQUENCE [LARGE SCALE GENOMIC DNA]</scope>
    <source>
        <strain evidence="2 3">M043b</strain>
    </source>
</reference>
<evidence type="ECO:0000313" key="2">
    <source>
        <dbReference type="EMBL" id="KGT95053.1"/>
    </source>
</evidence>
<dbReference type="RefSeq" id="WP_034889124.1">
    <property type="nucleotide sequence ID" value="NZ_JRUQ01000019.1"/>
</dbReference>
<dbReference type="PANTHER" id="PTHR48079">
    <property type="entry name" value="PROTEIN YEEZ"/>
    <property type="match status" value="1"/>
</dbReference>